<accession>A0A378YY06</accession>
<evidence type="ECO:0000313" key="2">
    <source>
        <dbReference type="Proteomes" id="UP000254573"/>
    </source>
</evidence>
<dbReference type="OrthoDB" id="9019285at2"/>
<dbReference type="KEGG" id="ppnm:LV28_25300"/>
<dbReference type="RefSeq" id="WP_052408641.1">
    <property type="nucleotide sequence ID" value="NZ_CP009553.3"/>
</dbReference>
<protein>
    <submittedName>
        <fullName evidence="1">Uncharacterized protein</fullName>
    </submittedName>
</protein>
<gene>
    <name evidence="1" type="ORF">NCTC13160_04838</name>
</gene>
<organism evidence="1 2">
    <name type="scientific">Pandoraea pnomenusa</name>
    <dbReference type="NCBI Taxonomy" id="93220"/>
    <lineage>
        <taxon>Bacteria</taxon>
        <taxon>Pseudomonadati</taxon>
        <taxon>Pseudomonadota</taxon>
        <taxon>Betaproteobacteria</taxon>
        <taxon>Burkholderiales</taxon>
        <taxon>Burkholderiaceae</taxon>
        <taxon>Pandoraea</taxon>
    </lineage>
</organism>
<sequence>MDNTPDIKTALRKAYLLGQTYWQQADSEYTSQHRKADETQAKFEQLVTDTVAALTSPEKVPDAVMQALDRMSTPLHDSRLSGLTAELDAANIKTIRDYVLSGAVPAKVVGDDQHPDDAAVDRFSVAMKAKLAKKRAQGRGGWDDERICSPDDLARMLVDHVRKGDPVDVGNLAMMLFNRPDAGAALCRAALSADGGEDKRDAEYWRFLREQHEGTESFEDAEGFTVTEPTARAFTVFKPGQGDYHLEPVGCMPGELEETIRDAIAANQARKGE</sequence>
<dbReference type="EMBL" id="UGSG01000001">
    <property type="protein sequence ID" value="SUA81964.1"/>
    <property type="molecule type" value="Genomic_DNA"/>
</dbReference>
<dbReference type="Proteomes" id="UP000254573">
    <property type="component" value="Unassembled WGS sequence"/>
</dbReference>
<proteinExistence type="predicted"/>
<evidence type="ECO:0000313" key="1">
    <source>
        <dbReference type="EMBL" id="SUA81964.1"/>
    </source>
</evidence>
<name>A0A378YY06_9BURK</name>
<dbReference type="STRING" id="93220.A6P55_00665"/>
<reference evidence="1 2" key="1">
    <citation type="submission" date="2018-06" db="EMBL/GenBank/DDBJ databases">
        <authorList>
            <consortium name="Pathogen Informatics"/>
            <person name="Doyle S."/>
        </authorList>
    </citation>
    <scope>NUCLEOTIDE SEQUENCE [LARGE SCALE GENOMIC DNA]</scope>
    <source>
        <strain evidence="1 2">NCTC13160</strain>
    </source>
</reference>
<dbReference type="AlphaFoldDB" id="A0A378YY06"/>